<dbReference type="Gene3D" id="2.40.10.10">
    <property type="entry name" value="Trypsin-like serine proteases"/>
    <property type="match status" value="2"/>
</dbReference>
<name>A0A4R2R4D6_9PSEU</name>
<dbReference type="InterPro" id="IPR043504">
    <property type="entry name" value="Peptidase_S1_PA_chymotrypsin"/>
</dbReference>
<keyword evidence="7" id="KW-1185">Reference proteome</keyword>
<keyword evidence="4 5" id="KW-0472">Membrane</keyword>
<evidence type="ECO:0000256" key="4">
    <source>
        <dbReference type="ARBA" id="ARBA00023136"/>
    </source>
</evidence>
<gene>
    <name evidence="6" type="ORF">EV191_101815</name>
</gene>
<dbReference type="InterPro" id="IPR001940">
    <property type="entry name" value="Peptidase_S1C"/>
</dbReference>
<dbReference type="AlphaFoldDB" id="A0A4R2R4D6"/>
<dbReference type="OrthoDB" id="9766361at2"/>
<dbReference type="InterPro" id="IPR009003">
    <property type="entry name" value="Peptidase_S1_PA"/>
</dbReference>
<evidence type="ECO:0000256" key="5">
    <source>
        <dbReference type="SAM" id="Phobius"/>
    </source>
</evidence>
<evidence type="ECO:0000313" key="7">
    <source>
        <dbReference type="Proteomes" id="UP000294911"/>
    </source>
</evidence>
<dbReference type="PANTHER" id="PTHR43019">
    <property type="entry name" value="SERINE ENDOPROTEASE DEGS"/>
    <property type="match status" value="1"/>
</dbReference>
<reference evidence="6 7" key="1">
    <citation type="submission" date="2019-03" db="EMBL/GenBank/DDBJ databases">
        <title>Genomic Encyclopedia of Type Strains, Phase IV (KMG-IV): sequencing the most valuable type-strain genomes for metagenomic binning, comparative biology and taxonomic classification.</title>
        <authorList>
            <person name="Goeker M."/>
        </authorList>
    </citation>
    <scope>NUCLEOTIDE SEQUENCE [LARGE SCALE GENOMIC DNA]</scope>
    <source>
        <strain evidence="6 7">DSM 45765</strain>
    </source>
</reference>
<dbReference type="RefSeq" id="WP_132875413.1">
    <property type="nucleotide sequence ID" value="NZ_SLXQ01000001.1"/>
</dbReference>
<dbReference type="GO" id="GO:0009403">
    <property type="term" value="P:toxin biosynthetic process"/>
    <property type="evidence" value="ECO:0007669"/>
    <property type="project" value="InterPro"/>
</dbReference>
<protein>
    <submittedName>
        <fullName evidence="6">Colicin V production protein</fullName>
    </submittedName>
</protein>
<dbReference type="GO" id="GO:0016020">
    <property type="term" value="C:membrane"/>
    <property type="evidence" value="ECO:0007669"/>
    <property type="project" value="UniProtKB-SubCell"/>
</dbReference>
<keyword evidence="3 5" id="KW-1133">Transmembrane helix</keyword>
<dbReference type="GO" id="GO:0004252">
    <property type="term" value="F:serine-type endopeptidase activity"/>
    <property type="evidence" value="ECO:0007669"/>
    <property type="project" value="InterPro"/>
</dbReference>
<comment type="caution">
    <text evidence="6">The sequence shown here is derived from an EMBL/GenBank/DDBJ whole genome shotgun (WGS) entry which is preliminary data.</text>
</comment>
<dbReference type="InterPro" id="IPR003825">
    <property type="entry name" value="Colicin-V_CvpA"/>
</dbReference>
<dbReference type="PANTHER" id="PTHR43019:SF23">
    <property type="entry name" value="PROTEASE DO-LIKE 5, CHLOROPLASTIC"/>
    <property type="match status" value="1"/>
</dbReference>
<feature type="transmembrane region" description="Helical" evidence="5">
    <location>
        <begin position="99"/>
        <end position="117"/>
    </location>
</feature>
<evidence type="ECO:0000256" key="2">
    <source>
        <dbReference type="ARBA" id="ARBA00022692"/>
    </source>
</evidence>
<dbReference type="PRINTS" id="PR00834">
    <property type="entry name" value="PROTEASES2C"/>
</dbReference>
<dbReference type="GO" id="GO:0006508">
    <property type="term" value="P:proteolysis"/>
    <property type="evidence" value="ECO:0007669"/>
    <property type="project" value="InterPro"/>
</dbReference>
<dbReference type="EMBL" id="SLXQ01000001">
    <property type="protein sequence ID" value="TCP56867.1"/>
    <property type="molecule type" value="Genomic_DNA"/>
</dbReference>
<evidence type="ECO:0000256" key="1">
    <source>
        <dbReference type="ARBA" id="ARBA00004141"/>
    </source>
</evidence>
<dbReference type="NCBIfam" id="NF033740">
    <property type="entry name" value="MarP_fam_protase"/>
    <property type="match status" value="1"/>
</dbReference>
<sequence>MNWVDILVIVLALLAAISGARQGFVVALPAFVGVLIGAIGGIRLAPLIVENFDHPAAKVGFAVAIVVLLVAIGEMLGVYLGRKLKKKITSRKIDGVDSVFGAVVQGFVVFVVAWLIAMPLTSATGMPGLVSAVKGSTVLGAVDKLIPPGAQEFPGELRALLDASGFPAAIDPFSRTPITEVGPPDAGLQNSEVVQRVQSSVLKVQGRAPACSRSLEGSSVVVAPERVMTNAHVVAGTTDVTVDMAGERLPAYVVHFDPNADIAMLAVPGLPARPLPIASPEAVAGDDAIVLGYPLDGPYTASPARVRQRIQLQGPDIYGDNSVPRDVYTVRALVRSGNSGGPMVDPGGSITGLVFGAATDDPETGFVLTTSEIGDEVRAAPRMTQEVGTGPCTSG</sequence>
<organism evidence="6 7">
    <name type="scientific">Tamaricihabitans halophyticus</name>
    <dbReference type="NCBI Taxonomy" id="1262583"/>
    <lineage>
        <taxon>Bacteria</taxon>
        <taxon>Bacillati</taxon>
        <taxon>Actinomycetota</taxon>
        <taxon>Actinomycetes</taxon>
        <taxon>Pseudonocardiales</taxon>
        <taxon>Pseudonocardiaceae</taxon>
        <taxon>Tamaricihabitans</taxon>
    </lineage>
</organism>
<feature type="transmembrane region" description="Helical" evidence="5">
    <location>
        <begin position="61"/>
        <end position="79"/>
    </location>
</feature>
<feature type="transmembrane region" description="Helical" evidence="5">
    <location>
        <begin position="30"/>
        <end position="49"/>
    </location>
</feature>
<keyword evidence="2 5" id="KW-0812">Transmembrane</keyword>
<accession>A0A4R2R4D6</accession>
<dbReference type="Pfam" id="PF02674">
    <property type="entry name" value="Colicin_V"/>
    <property type="match status" value="1"/>
</dbReference>
<dbReference type="InterPro" id="IPR047680">
    <property type="entry name" value="MarP-like"/>
</dbReference>
<comment type="subcellular location">
    <subcellularLocation>
        <location evidence="1">Membrane</location>
        <topology evidence="1">Multi-pass membrane protein</topology>
    </subcellularLocation>
</comment>
<evidence type="ECO:0000313" key="6">
    <source>
        <dbReference type="EMBL" id="TCP56867.1"/>
    </source>
</evidence>
<dbReference type="SUPFAM" id="SSF50494">
    <property type="entry name" value="Trypsin-like serine proteases"/>
    <property type="match status" value="1"/>
</dbReference>
<evidence type="ECO:0000256" key="3">
    <source>
        <dbReference type="ARBA" id="ARBA00022989"/>
    </source>
</evidence>
<proteinExistence type="predicted"/>
<dbReference type="Proteomes" id="UP000294911">
    <property type="component" value="Unassembled WGS sequence"/>
</dbReference>
<dbReference type="Pfam" id="PF13365">
    <property type="entry name" value="Trypsin_2"/>
    <property type="match status" value="1"/>
</dbReference>